<sequence length="113" mass="12722">MIDKETGLNMTDWELSEDYYKEREGKKELKLEDFMMGEDEIPSLVSGEETDPLLAQTISDVKNVLSVCQQGKSVPEIALALSLKEEYVHTILYCAQGFSEDDPIAVARLVMMS</sequence>
<organism evidence="1 2">
    <name type="scientific">Sellimonas intestinalis</name>
    <dbReference type="NCBI Taxonomy" id="1653434"/>
    <lineage>
        <taxon>Bacteria</taxon>
        <taxon>Bacillati</taxon>
        <taxon>Bacillota</taxon>
        <taxon>Clostridia</taxon>
        <taxon>Lachnospirales</taxon>
        <taxon>Lachnospiraceae</taxon>
        <taxon>Sellimonas</taxon>
    </lineage>
</organism>
<dbReference type="Proteomes" id="UP000261080">
    <property type="component" value="Unassembled WGS sequence"/>
</dbReference>
<proteinExistence type="predicted"/>
<accession>A0A3E3K351</accession>
<dbReference type="AlphaFoldDB" id="A0A3E3K351"/>
<comment type="caution">
    <text evidence="1">The sequence shown here is derived from an EMBL/GenBank/DDBJ whole genome shotgun (WGS) entry which is preliminary data.</text>
</comment>
<evidence type="ECO:0000313" key="2">
    <source>
        <dbReference type="Proteomes" id="UP000261080"/>
    </source>
</evidence>
<name>A0A3E3K351_9FIRM</name>
<reference evidence="1 2" key="1">
    <citation type="submission" date="2018-08" db="EMBL/GenBank/DDBJ databases">
        <title>A genome reference for cultivated species of the human gut microbiota.</title>
        <authorList>
            <person name="Zou Y."/>
            <person name="Xue W."/>
            <person name="Luo G."/>
        </authorList>
    </citation>
    <scope>NUCLEOTIDE SEQUENCE [LARGE SCALE GENOMIC DNA]</scope>
    <source>
        <strain evidence="1 2">AF37-2AT</strain>
    </source>
</reference>
<keyword evidence="2" id="KW-1185">Reference proteome</keyword>
<dbReference type="EMBL" id="QVLX01000003">
    <property type="protein sequence ID" value="RGE87802.1"/>
    <property type="molecule type" value="Genomic_DNA"/>
</dbReference>
<protein>
    <submittedName>
        <fullName evidence="1">Uncharacterized protein</fullName>
    </submittedName>
</protein>
<evidence type="ECO:0000313" key="1">
    <source>
        <dbReference type="EMBL" id="RGE87802.1"/>
    </source>
</evidence>
<dbReference type="OrthoDB" id="1910760at2"/>
<gene>
    <name evidence="1" type="ORF">DW016_06690</name>
</gene>
<dbReference type="RefSeq" id="WP_024731762.1">
    <property type="nucleotide sequence ID" value="NZ_CALBAT010000027.1"/>
</dbReference>